<reference evidence="9 10" key="1">
    <citation type="submission" date="2016-11" db="EMBL/GenBank/DDBJ databases">
        <authorList>
            <person name="Jaros S."/>
            <person name="Januszkiewicz K."/>
            <person name="Wedrychowicz H."/>
        </authorList>
    </citation>
    <scope>NUCLEOTIDE SEQUENCE [LARGE SCALE GENOMIC DNA]</scope>
    <source>
        <strain evidence="9 10">CGMCC 1.6102</strain>
    </source>
</reference>
<evidence type="ECO:0000313" key="10">
    <source>
        <dbReference type="Proteomes" id="UP000184513"/>
    </source>
</evidence>
<gene>
    <name evidence="9" type="ORF">SAMN04488057_12169</name>
</gene>
<evidence type="ECO:0000259" key="8">
    <source>
        <dbReference type="Pfam" id="PF18765"/>
    </source>
</evidence>
<dbReference type="Pfam" id="PF18765">
    <property type="entry name" value="Polbeta"/>
    <property type="match status" value="1"/>
</dbReference>
<evidence type="ECO:0000256" key="6">
    <source>
        <dbReference type="ARBA" id="ARBA00022840"/>
    </source>
</evidence>
<dbReference type="SUPFAM" id="SSF81301">
    <property type="entry name" value="Nucleotidyltransferase"/>
    <property type="match status" value="1"/>
</dbReference>
<keyword evidence="4" id="KW-0479">Metal-binding</keyword>
<evidence type="ECO:0000256" key="1">
    <source>
        <dbReference type="ARBA" id="ARBA00001946"/>
    </source>
</evidence>
<evidence type="ECO:0000256" key="2">
    <source>
        <dbReference type="ARBA" id="ARBA00022679"/>
    </source>
</evidence>
<evidence type="ECO:0000256" key="5">
    <source>
        <dbReference type="ARBA" id="ARBA00022741"/>
    </source>
</evidence>
<dbReference type="STRING" id="388280.SAMN04488057_12169"/>
<dbReference type="Gene3D" id="3.30.460.10">
    <property type="entry name" value="Beta Polymerase, domain 2"/>
    <property type="match status" value="1"/>
</dbReference>
<organism evidence="9 10">
    <name type="scientific">Cyclobacterium lianum</name>
    <dbReference type="NCBI Taxonomy" id="388280"/>
    <lineage>
        <taxon>Bacteria</taxon>
        <taxon>Pseudomonadati</taxon>
        <taxon>Bacteroidota</taxon>
        <taxon>Cytophagia</taxon>
        <taxon>Cytophagales</taxon>
        <taxon>Cyclobacteriaceae</taxon>
        <taxon>Cyclobacterium</taxon>
    </lineage>
</organism>
<dbReference type="InterPro" id="IPR043519">
    <property type="entry name" value="NT_sf"/>
</dbReference>
<dbReference type="Proteomes" id="UP000184513">
    <property type="component" value="Unassembled WGS sequence"/>
</dbReference>
<feature type="domain" description="Polymerase beta nucleotidyltransferase" evidence="8">
    <location>
        <begin position="12"/>
        <end position="97"/>
    </location>
</feature>
<dbReference type="CDD" id="cd05403">
    <property type="entry name" value="NT_KNTase_like"/>
    <property type="match status" value="1"/>
</dbReference>
<keyword evidence="6" id="KW-0067">ATP-binding</keyword>
<evidence type="ECO:0000313" key="9">
    <source>
        <dbReference type="EMBL" id="SHN33495.1"/>
    </source>
</evidence>
<keyword evidence="5" id="KW-0547">Nucleotide-binding</keyword>
<dbReference type="GO" id="GO:0005524">
    <property type="term" value="F:ATP binding"/>
    <property type="evidence" value="ECO:0007669"/>
    <property type="project" value="UniProtKB-KW"/>
</dbReference>
<name>A0A1M7QPX6_9BACT</name>
<dbReference type="GO" id="GO:0016779">
    <property type="term" value="F:nucleotidyltransferase activity"/>
    <property type="evidence" value="ECO:0007669"/>
    <property type="project" value="UniProtKB-KW"/>
</dbReference>
<dbReference type="InterPro" id="IPR052038">
    <property type="entry name" value="Type-VII_TA_antitoxin"/>
</dbReference>
<keyword evidence="3" id="KW-0548">Nucleotidyltransferase</keyword>
<evidence type="ECO:0000256" key="7">
    <source>
        <dbReference type="ARBA" id="ARBA00022842"/>
    </source>
</evidence>
<comment type="cofactor">
    <cofactor evidence="1">
        <name>Mg(2+)</name>
        <dbReference type="ChEBI" id="CHEBI:18420"/>
    </cofactor>
</comment>
<sequence length="102" mass="11507">MVKLIQNNLDELIAACKDHQVDAISLFGSAAKNSMHEDSDIDLLVDFSDDLDVMDYADNYFSLLERIQGILNRKVDLVSSKSLKNPILREAIYRSKVDLYAA</sequence>
<dbReference type="AlphaFoldDB" id="A0A1M7QPX6"/>
<proteinExistence type="predicted"/>
<protein>
    <recommendedName>
        <fullName evidence="8">Polymerase beta nucleotidyltransferase domain-containing protein</fullName>
    </recommendedName>
</protein>
<dbReference type="PANTHER" id="PTHR33571:SF12">
    <property type="entry name" value="BSL3053 PROTEIN"/>
    <property type="match status" value="1"/>
</dbReference>
<dbReference type="GO" id="GO:0046872">
    <property type="term" value="F:metal ion binding"/>
    <property type="evidence" value="ECO:0007669"/>
    <property type="project" value="UniProtKB-KW"/>
</dbReference>
<dbReference type="OrthoDB" id="9793933at2"/>
<accession>A0A1M7QPX6</accession>
<evidence type="ECO:0000256" key="3">
    <source>
        <dbReference type="ARBA" id="ARBA00022695"/>
    </source>
</evidence>
<dbReference type="EMBL" id="FRCY01000021">
    <property type="protein sequence ID" value="SHN33495.1"/>
    <property type="molecule type" value="Genomic_DNA"/>
</dbReference>
<keyword evidence="10" id="KW-1185">Reference proteome</keyword>
<keyword evidence="2" id="KW-0808">Transferase</keyword>
<dbReference type="PANTHER" id="PTHR33571">
    <property type="entry name" value="SSL8005 PROTEIN"/>
    <property type="match status" value="1"/>
</dbReference>
<keyword evidence="7" id="KW-0460">Magnesium</keyword>
<evidence type="ECO:0000256" key="4">
    <source>
        <dbReference type="ARBA" id="ARBA00022723"/>
    </source>
</evidence>
<dbReference type="RefSeq" id="WP_073097941.1">
    <property type="nucleotide sequence ID" value="NZ_FRCY01000021.1"/>
</dbReference>
<dbReference type="InterPro" id="IPR041633">
    <property type="entry name" value="Polbeta"/>
</dbReference>